<dbReference type="AlphaFoldDB" id="A0A161WJS3"/>
<gene>
    <name evidence="1" type="ORF">CI238_12556</name>
</gene>
<dbReference type="EMBL" id="LFIW01000775">
    <property type="protein sequence ID" value="KZL84858.1"/>
    <property type="molecule type" value="Genomic_DNA"/>
</dbReference>
<protein>
    <submittedName>
        <fullName evidence="1">Uncharacterized protein</fullName>
    </submittedName>
</protein>
<proteinExistence type="predicted"/>
<comment type="caution">
    <text evidence="1">The sequence shown here is derived from an EMBL/GenBank/DDBJ whole genome shotgun (WGS) entry which is preliminary data.</text>
</comment>
<evidence type="ECO:0000313" key="1">
    <source>
        <dbReference type="EMBL" id="KZL84858.1"/>
    </source>
</evidence>
<keyword evidence="2" id="KW-1185">Reference proteome</keyword>
<reference evidence="1 2" key="1">
    <citation type="submission" date="2015-06" db="EMBL/GenBank/DDBJ databases">
        <title>Survival trade-offs in plant roots during colonization by closely related pathogenic and mutualistic fungi.</title>
        <authorList>
            <person name="Hacquard S."/>
            <person name="Kracher B."/>
            <person name="Hiruma K."/>
            <person name="Weinman A."/>
            <person name="Muench P."/>
            <person name="Garrido Oter R."/>
            <person name="Ver Loren van Themaat E."/>
            <person name="Dallerey J.-F."/>
            <person name="Damm U."/>
            <person name="Henrissat B."/>
            <person name="Lespinet O."/>
            <person name="Thon M."/>
            <person name="Kemen E."/>
            <person name="McHardy A.C."/>
            <person name="Schulze-Lefert P."/>
            <person name="O'Connell R.J."/>
        </authorList>
    </citation>
    <scope>NUCLEOTIDE SEQUENCE [LARGE SCALE GENOMIC DNA]</scope>
    <source>
        <strain evidence="1 2">MAFF 238704</strain>
    </source>
</reference>
<organism evidence="1 2">
    <name type="scientific">Colletotrichum incanum</name>
    <name type="common">Soybean anthracnose fungus</name>
    <dbReference type="NCBI Taxonomy" id="1573173"/>
    <lineage>
        <taxon>Eukaryota</taxon>
        <taxon>Fungi</taxon>
        <taxon>Dikarya</taxon>
        <taxon>Ascomycota</taxon>
        <taxon>Pezizomycotina</taxon>
        <taxon>Sordariomycetes</taxon>
        <taxon>Hypocreomycetidae</taxon>
        <taxon>Glomerellales</taxon>
        <taxon>Glomerellaceae</taxon>
        <taxon>Colletotrichum</taxon>
        <taxon>Colletotrichum spaethianum species complex</taxon>
    </lineage>
</organism>
<sequence length="80" mass="9319">MTEGLAWPCQRRSIKLISKVALENGQIELFARELRDNLGSVNRHRTLFKTARRIFGLGHVGVEVDDRVTLIWYRMVHLVM</sequence>
<evidence type="ECO:0000313" key="2">
    <source>
        <dbReference type="Proteomes" id="UP000076584"/>
    </source>
</evidence>
<name>A0A161WJS3_COLIC</name>
<dbReference type="STRING" id="1573173.A0A161WJS3"/>
<accession>A0A161WJS3</accession>
<dbReference type="Proteomes" id="UP000076584">
    <property type="component" value="Unassembled WGS sequence"/>
</dbReference>